<feature type="compositionally biased region" description="Pro residues" evidence="1">
    <location>
        <begin position="192"/>
        <end position="216"/>
    </location>
</feature>
<dbReference type="KEGG" id="sgra:EX895_004323"/>
<dbReference type="AlphaFoldDB" id="A0A4U7KQV0"/>
<dbReference type="PANTHER" id="PTHR45691:SF6">
    <property type="entry name" value="PROTEIN DIAPHANOUS"/>
    <property type="match status" value="1"/>
</dbReference>
<comment type="caution">
    <text evidence="3">The sequence shown here is derived from an EMBL/GenBank/DDBJ whole genome shotgun (WGS) entry which is preliminary data.</text>
</comment>
<dbReference type="InterPro" id="IPR051412">
    <property type="entry name" value="Formin_Homology_Diaphanous_sf"/>
</dbReference>
<accession>A0A4U7KQV0</accession>
<feature type="compositionally biased region" description="Basic and acidic residues" evidence="1">
    <location>
        <begin position="350"/>
        <end position="374"/>
    </location>
</feature>
<protein>
    <submittedName>
        <fullName evidence="3">Uncharacterized protein</fullName>
    </submittedName>
</protein>
<reference evidence="3 4" key="1">
    <citation type="submission" date="2019-05" db="EMBL/GenBank/DDBJ databases">
        <title>Sporisorium graminicola CBS 10092 draft sequencing and annotation.</title>
        <authorList>
            <person name="Solano-Gonzalez S."/>
            <person name="Caddick M.X."/>
            <person name="Darby A."/>
        </authorList>
    </citation>
    <scope>NUCLEOTIDE SEQUENCE [LARGE SCALE GENOMIC DNA]</scope>
    <source>
        <strain evidence="3 4">CBS 10092</strain>
    </source>
</reference>
<proteinExistence type="predicted"/>
<feature type="compositionally biased region" description="Pro residues" evidence="1">
    <location>
        <begin position="153"/>
        <end position="168"/>
    </location>
</feature>
<feature type="compositionally biased region" description="Pro residues" evidence="1">
    <location>
        <begin position="223"/>
        <end position="243"/>
    </location>
</feature>
<dbReference type="OrthoDB" id="2555979at2759"/>
<feature type="region of interest" description="Disordered" evidence="1">
    <location>
        <begin position="327"/>
        <end position="384"/>
    </location>
</feature>
<evidence type="ECO:0000313" key="3">
    <source>
        <dbReference type="EMBL" id="TKY86683.1"/>
    </source>
</evidence>
<dbReference type="GO" id="GO:0005884">
    <property type="term" value="C:actin filament"/>
    <property type="evidence" value="ECO:0007669"/>
    <property type="project" value="TreeGrafter"/>
</dbReference>
<feature type="region of interest" description="Disordered" evidence="1">
    <location>
        <begin position="134"/>
        <end position="289"/>
    </location>
</feature>
<evidence type="ECO:0000256" key="2">
    <source>
        <dbReference type="SAM" id="Phobius"/>
    </source>
</evidence>
<feature type="compositionally biased region" description="Basic residues" evidence="1">
    <location>
        <begin position="134"/>
        <end position="143"/>
    </location>
</feature>
<dbReference type="GO" id="GO:0030041">
    <property type="term" value="P:actin filament polymerization"/>
    <property type="evidence" value="ECO:0007669"/>
    <property type="project" value="TreeGrafter"/>
</dbReference>
<dbReference type="EMBL" id="SRRM01000016">
    <property type="protein sequence ID" value="TKY86683.1"/>
    <property type="molecule type" value="Genomic_DNA"/>
</dbReference>
<feature type="compositionally biased region" description="Pro residues" evidence="1">
    <location>
        <begin position="271"/>
        <end position="280"/>
    </location>
</feature>
<dbReference type="Proteomes" id="UP000306050">
    <property type="component" value="Chromosome SGRAM_3"/>
</dbReference>
<evidence type="ECO:0000313" key="4">
    <source>
        <dbReference type="Proteomes" id="UP000306050"/>
    </source>
</evidence>
<feature type="compositionally biased region" description="Pro residues" evidence="1">
    <location>
        <begin position="176"/>
        <end position="185"/>
    </location>
</feature>
<dbReference type="PANTHER" id="PTHR45691">
    <property type="entry name" value="PROTEIN DIAPHANOUS"/>
    <property type="match status" value="1"/>
</dbReference>
<dbReference type="GeneID" id="40727218"/>
<feature type="compositionally biased region" description="Pro residues" evidence="1">
    <location>
        <begin position="331"/>
        <end position="348"/>
    </location>
</feature>
<gene>
    <name evidence="3" type="ORF">EX895_004323</name>
</gene>
<keyword evidence="4" id="KW-1185">Reference proteome</keyword>
<feature type="transmembrane region" description="Helical" evidence="2">
    <location>
        <begin position="91"/>
        <end position="112"/>
    </location>
</feature>
<keyword evidence="2" id="KW-0472">Membrane</keyword>
<dbReference type="RefSeq" id="XP_029738668.1">
    <property type="nucleotide sequence ID" value="XM_029884918.1"/>
</dbReference>
<sequence>MQSLSVPILIPPFLPFNSPDMSSSPPPSQYELTDHVDLEKEPLIQKPHDAVSIVNIPTKSGAFNEDHLELRVGQERQLRRSSRGTRVLSRGLKGIAIFLVAFLSANGFWALFRPDLYGHNGLISLTGWTEAHHHRHHHHHHGPPGHGPHGFPGSPPPGPPPHGPPGRGPPGHDHPFPPPPPPHGPPSHDHPYPPPPPPPPHWPGGPPPPPPPPGPPGHDHPHPPPPPGPPGRGPPGRGPPGRGPPGRDHPFPPPPPGPPGRGPPGHDHPHPPPPPPPPRGGPGKVHNCFDLVPGKTLEIQIPLRWFGQGVEVAPSLAGSSVTFVWDGEVGPPAPPHRGPRPPGPPHPPHPPHEREVQEEVGSDEKDTERSSEKPKKPKKDRGKVLFKVEVPPEADWKDANVSSRELKLCSVLRPDAVGIHVFNASGIPPSHARIQPGFKRVAPGFNTTVYLPSYYARAPIRTGHLP</sequence>
<evidence type="ECO:0000256" key="1">
    <source>
        <dbReference type="SAM" id="MobiDB-lite"/>
    </source>
</evidence>
<name>A0A4U7KQV0_9BASI</name>
<keyword evidence="2" id="KW-0812">Transmembrane</keyword>
<keyword evidence="2" id="KW-1133">Transmembrane helix</keyword>
<organism evidence="3 4">
    <name type="scientific">Sporisorium graminicola</name>
    <dbReference type="NCBI Taxonomy" id="280036"/>
    <lineage>
        <taxon>Eukaryota</taxon>
        <taxon>Fungi</taxon>
        <taxon>Dikarya</taxon>
        <taxon>Basidiomycota</taxon>
        <taxon>Ustilaginomycotina</taxon>
        <taxon>Ustilaginomycetes</taxon>
        <taxon>Ustilaginales</taxon>
        <taxon>Ustilaginaceae</taxon>
        <taxon>Sporisorium</taxon>
    </lineage>
</organism>
<feature type="compositionally biased region" description="Pro residues" evidence="1">
    <location>
        <begin position="251"/>
        <end position="262"/>
    </location>
</feature>